<dbReference type="Pfam" id="PF18914">
    <property type="entry name" value="DUF5666"/>
    <property type="match status" value="3"/>
</dbReference>
<protein>
    <recommendedName>
        <fullName evidence="1">DUF5666 domain-containing protein</fullName>
    </recommendedName>
</protein>
<gene>
    <name evidence="2" type="ORF">ISF6_4550</name>
</gene>
<name>A0A0K8NWQ6_PISS1</name>
<feature type="domain" description="DUF5666" evidence="1">
    <location>
        <begin position="385"/>
        <end position="413"/>
    </location>
</feature>
<sequence length="416" mass="41680">MAALSLLCSACGGGGGGGAVADAGGATAAPSGATPAPTATAYAAGPVSGLGSVIVNGVRYDDSAARVVGDDDVVRSGDDRRLRLGMQVEIGSGAVDDTTGRARAESIRVVSELVGRVEAVQRDASGALQSFTVLGQTVRIQRPGTVVDDSLTGGLAAIVPGLLVEVHARRDGNVYLATAIEARSAAAVTRFKLRGVIGSVDTAIRRFTIGSASFSYAGTAAAALAATPAVGLAVRLELATAVPASGVFEVLALRPAQRGAAGLTAAAAAGDARLRGTITRAIADGQFELDGLTVRIDASTRLDKLSAAGLVAGVTVDVRGVLQGSVLQASRISLRGGGELGAGLEDSGGVELHGLAGDIDRSARRFTLTHAGGTRYTVTYPAAFDAVVAAAARLEVKGTLDADGRSIQATRIQRED</sequence>
<accession>A0A0K8NWQ6</accession>
<keyword evidence="3" id="KW-1185">Reference proteome</keyword>
<dbReference type="Proteomes" id="UP000037660">
    <property type="component" value="Unassembled WGS sequence"/>
</dbReference>
<proteinExistence type="predicted"/>
<reference evidence="2 3" key="2">
    <citation type="journal article" date="2016" name="Science">
        <title>A bacterium that degrades and assimilates poly(ethylene terephthalate).</title>
        <authorList>
            <person name="Yoshida S."/>
            <person name="Hiraga K."/>
            <person name="Takehana T."/>
            <person name="Taniguchi I."/>
            <person name="Yamaji H."/>
            <person name="Maeda Y."/>
            <person name="Toyohara K."/>
            <person name="Miyamoto K."/>
            <person name="Kimura Y."/>
            <person name="Oda K."/>
        </authorList>
    </citation>
    <scope>NUCLEOTIDE SEQUENCE [LARGE SCALE GENOMIC DNA]</scope>
    <source>
        <strain evidence="3">NBRC 110686 / TISTR 2288 / 201-F6</strain>
    </source>
</reference>
<feature type="domain" description="DUF5666" evidence="1">
    <location>
        <begin position="115"/>
        <end position="181"/>
    </location>
</feature>
<dbReference type="STRING" id="1547922.ISF6_4550"/>
<reference evidence="3" key="1">
    <citation type="submission" date="2015-07" db="EMBL/GenBank/DDBJ databases">
        <title>Discovery of a poly(ethylene terephthalate assimilation.</title>
        <authorList>
            <person name="Yoshida S."/>
            <person name="Hiraga K."/>
            <person name="Takehana T."/>
            <person name="Taniguchi I."/>
            <person name="Yamaji H."/>
            <person name="Maeda Y."/>
            <person name="Toyohara K."/>
            <person name="Miyamoto K."/>
            <person name="Kimura Y."/>
            <person name="Oda K."/>
        </authorList>
    </citation>
    <scope>NUCLEOTIDE SEQUENCE [LARGE SCALE GENOMIC DNA]</scope>
    <source>
        <strain evidence="3">NBRC 110686 / TISTR 2288 / 201-F6</strain>
    </source>
</reference>
<organism evidence="2 3">
    <name type="scientific">Piscinibacter sakaiensis</name>
    <name type="common">Ideonella sakaiensis</name>
    <dbReference type="NCBI Taxonomy" id="1547922"/>
    <lineage>
        <taxon>Bacteria</taxon>
        <taxon>Pseudomonadati</taxon>
        <taxon>Pseudomonadota</taxon>
        <taxon>Betaproteobacteria</taxon>
        <taxon>Burkholderiales</taxon>
        <taxon>Sphaerotilaceae</taxon>
        <taxon>Piscinibacter</taxon>
    </lineage>
</organism>
<dbReference type="AlphaFoldDB" id="A0A0K8NWQ6"/>
<evidence type="ECO:0000259" key="1">
    <source>
        <dbReference type="Pfam" id="PF18914"/>
    </source>
</evidence>
<dbReference type="EMBL" id="BBYR01000007">
    <property type="protein sequence ID" value="GAP34375.1"/>
    <property type="molecule type" value="Genomic_DNA"/>
</dbReference>
<feature type="domain" description="DUF5666" evidence="1">
    <location>
        <begin position="275"/>
        <end position="332"/>
    </location>
</feature>
<dbReference type="InterPro" id="IPR043724">
    <property type="entry name" value="DUF5666"/>
</dbReference>
<comment type="caution">
    <text evidence="2">The sequence shown here is derived from an EMBL/GenBank/DDBJ whole genome shotgun (WGS) entry which is preliminary data.</text>
</comment>
<evidence type="ECO:0000313" key="2">
    <source>
        <dbReference type="EMBL" id="GAP34375.1"/>
    </source>
</evidence>
<evidence type="ECO:0000313" key="3">
    <source>
        <dbReference type="Proteomes" id="UP000037660"/>
    </source>
</evidence>